<evidence type="ECO:0000256" key="6">
    <source>
        <dbReference type="ARBA" id="ARBA00022679"/>
    </source>
</evidence>
<dbReference type="GO" id="GO:0031509">
    <property type="term" value="P:subtelomeric heterochromatin formation"/>
    <property type="evidence" value="ECO:0007669"/>
    <property type="project" value="InterPro"/>
</dbReference>
<keyword evidence="5 15" id="KW-0489">Methyltransferase</keyword>
<keyword evidence="12 15" id="KW-0539">Nucleus</keyword>
<dbReference type="SUPFAM" id="SSF53335">
    <property type="entry name" value="S-adenosyl-L-methionine-dependent methyltransferases"/>
    <property type="match status" value="1"/>
</dbReference>
<dbReference type="PANTHER" id="PTHR21451:SF0">
    <property type="entry name" value="HISTONE-LYSINE N-METHYLTRANSFERASE, H3 LYSINE-79 SPECIFIC"/>
    <property type="match status" value="1"/>
</dbReference>
<evidence type="ECO:0000256" key="8">
    <source>
        <dbReference type="ARBA" id="ARBA00022737"/>
    </source>
</evidence>
<dbReference type="AlphaFoldDB" id="A0A6A6HLU5"/>
<dbReference type="EMBL" id="ML991774">
    <property type="protein sequence ID" value="KAF2238768.1"/>
    <property type="molecule type" value="Genomic_DNA"/>
</dbReference>
<comment type="catalytic activity">
    <reaction evidence="14 15">
        <text>L-lysyl(79)-[histone H3] + 3 S-adenosyl-L-methionine = N(6),N(6),N(6)-trimethyl-L-lysyl(79)-[histone H3] + 3 S-adenosyl-L-homocysteine + 3 H(+)</text>
        <dbReference type="Rhea" id="RHEA:60328"/>
        <dbReference type="Rhea" id="RHEA-COMP:15549"/>
        <dbReference type="Rhea" id="RHEA-COMP:15552"/>
        <dbReference type="ChEBI" id="CHEBI:15378"/>
        <dbReference type="ChEBI" id="CHEBI:29969"/>
        <dbReference type="ChEBI" id="CHEBI:57856"/>
        <dbReference type="ChEBI" id="CHEBI:59789"/>
        <dbReference type="ChEBI" id="CHEBI:61961"/>
        <dbReference type="EC" id="2.1.1.360"/>
    </reaction>
</comment>
<dbReference type="CDD" id="cd02440">
    <property type="entry name" value="AdoMet_MTases"/>
    <property type="match status" value="1"/>
</dbReference>
<organism evidence="19 20">
    <name type="scientific">Viridothelium virens</name>
    <name type="common">Speckled blister lichen</name>
    <name type="synonym">Trypethelium virens</name>
    <dbReference type="NCBI Taxonomy" id="1048519"/>
    <lineage>
        <taxon>Eukaryota</taxon>
        <taxon>Fungi</taxon>
        <taxon>Dikarya</taxon>
        <taxon>Ascomycota</taxon>
        <taxon>Pezizomycotina</taxon>
        <taxon>Dothideomycetes</taxon>
        <taxon>Dothideomycetes incertae sedis</taxon>
        <taxon>Trypetheliales</taxon>
        <taxon>Trypetheliaceae</taxon>
        <taxon>Viridothelium</taxon>
    </lineage>
</organism>
<dbReference type="Proteomes" id="UP000800092">
    <property type="component" value="Unassembled WGS sequence"/>
</dbReference>
<proteinExistence type="inferred from homology"/>
<evidence type="ECO:0000256" key="10">
    <source>
        <dbReference type="ARBA" id="ARBA00023015"/>
    </source>
</evidence>
<evidence type="ECO:0000313" key="19">
    <source>
        <dbReference type="EMBL" id="KAF2238768.1"/>
    </source>
</evidence>
<comment type="subcellular location">
    <subcellularLocation>
        <location evidence="2 15">Nucleus</location>
    </subcellularLocation>
</comment>
<evidence type="ECO:0000256" key="11">
    <source>
        <dbReference type="ARBA" id="ARBA00023163"/>
    </source>
</evidence>
<evidence type="ECO:0000256" key="14">
    <source>
        <dbReference type="ARBA" id="ARBA00047770"/>
    </source>
</evidence>
<feature type="region of interest" description="Disordered" evidence="17">
    <location>
        <begin position="1"/>
        <end position="117"/>
    </location>
</feature>
<evidence type="ECO:0000256" key="17">
    <source>
        <dbReference type="SAM" id="MobiDB-lite"/>
    </source>
</evidence>
<evidence type="ECO:0000256" key="9">
    <source>
        <dbReference type="ARBA" id="ARBA00022853"/>
    </source>
</evidence>
<dbReference type="Gene3D" id="3.40.50.150">
    <property type="entry name" value="Vaccinia Virus protein VP39"/>
    <property type="match status" value="1"/>
</dbReference>
<evidence type="ECO:0000256" key="16">
    <source>
        <dbReference type="PIRSR" id="PIRSR017570-1"/>
    </source>
</evidence>
<dbReference type="GO" id="GO:0006281">
    <property type="term" value="P:DNA repair"/>
    <property type="evidence" value="ECO:0007669"/>
    <property type="project" value="InterPro"/>
</dbReference>
<evidence type="ECO:0000256" key="3">
    <source>
        <dbReference type="ARBA" id="ARBA00012190"/>
    </source>
</evidence>
<name>A0A6A6HLU5_VIRVR</name>
<feature type="binding site" evidence="16">
    <location>
        <begin position="327"/>
        <end position="336"/>
    </location>
    <ligand>
        <name>S-adenosyl-L-methionine</name>
        <dbReference type="ChEBI" id="CHEBI:59789"/>
    </ligand>
</feature>
<feature type="compositionally biased region" description="Polar residues" evidence="17">
    <location>
        <begin position="13"/>
        <end position="29"/>
    </location>
</feature>
<dbReference type="Pfam" id="PF08123">
    <property type="entry name" value="DOT1"/>
    <property type="match status" value="1"/>
</dbReference>
<dbReference type="PANTHER" id="PTHR21451">
    <property type="entry name" value="HISTONE H3 METHYLTRANSFERASE"/>
    <property type="match status" value="1"/>
</dbReference>
<evidence type="ECO:0000259" key="18">
    <source>
        <dbReference type="PROSITE" id="PS51569"/>
    </source>
</evidence>
<dbReference type="InterPro" id="IPR030445">
    <property type="entry name" value="H3-K79_meTrfase"/>
</dbReference>
<dbReference type="PROSITE" id="PS51569">
    <property type="entry name" value="DOT1"/>
    <property type="match status" value="1"/>
</dbReference>
<dbReference type="InterPro" id="IPR029063">
    <property type="entry name" value="SAM-dependent_MTases_sf"/>
</dbReference>
<evidence type="ECO:0000256" key="15">
    <source>
        <dbReference type="PIRNR" id="PIRNR017570"/>
    </source>
</evidence>
<evidence type="ECO:0000256" key="7">
    <source>
        <dbReference type="ARBA" id="ARBA00022691"/>
    </source>
</evidence>
<dbReference type="InterPro" id="IPR021162">
    <property type="entry name" value="Dot1"/>
</dbReference>
<protein>
    <recommendedName>
        <fullName evidence="4 15">Histone-lysine N-methyltransferase, H3 lysine-79 specific</fullName>
        <ecNumber evidence="3 15">2.1.1.360</ecNumber>
    </recommendedName>
    <alternativeName>
        <fullName evidence="13 15">Histone H3-K79 methyltransferase</fullName>
    </alternativeName>
</protein>
<feature type="binding site" evidence="16">
    <location>
        <begin position="389"/>
        <end position="390"/>
    </location>
    <ligand>
        <name>S-adenosyl-L-methionine</name>
        <dbReference type="ChEBI" id="CHEBI:59789"/>
    </ligand>
</feature>
<evidence type="ECO:0000256" key="12">
    <source>
        <dbReference type="ARBA" id="ARBA00023242"/>
    </source>
</evidence>
<dbReference type="GO" id="GO:0032259">
    <property type="term" value="P:methylation"/>
    <property type="evidence" value="ECO:0007669"/>
    <property type="project" value="UniProtKB-KW"/>
</dbReference>
<accession>A0A6A6HLU5</accession>
<dbReference type="GO" id="GO:0005634">
    <property type="term" value="C:nucleus"/>
    <property type="evidence" value="ECO:0007669"/>
    <property type="project" value="UniProtKB-SubCell"/>
</dbReference>
<dbReference type="GO" id="GO:0042393">
    <property type="term" value="F:histone binding"/>
    <property type="evidence" value="ECO:0007669"/>
    <property type="project" value="InterPro"/>
</dbReference>
<evidence type="ECO:0000256" key="1">
    <source>
        <dbReference type="ARBA" id="ARBA00003482"/>
    </source>
</evidence>
<evidence type="ECO:0000256" key="13">
    <source>
        <dbReference type="ARBA" id="ARBA00029821"/>
    </source>
</evidence>
<evidence type="ECO:0000313" key="20">
    <source>
        <dbReference type="Proteomes" id="UP000800092"/>
    </source>
</evidence>
<gene>
    <name evidence="19" type="ORF">EV356DRAFT_504076</name>
</gene>
<dbReference type="GO" id="GO:0140956">
    <property type="term" value="F:histone H3K79 trimethyltransferase activity"/>
    <property type="evidence" value="ECO:0007669"/>
    <property type="project" value="UniProtKB-EC"/>
</dbReference>
<dbReference type="Gene3D" id="1.10.260.170">
    <property type="match status" value="1"/>
</dbReference>
<reference evidence="19" key="1">
    <citation type="journal article" date="2020" name="Stud. Mycol.">
        <title>101 Dothideomycetes genomes: a test case for predicting lifestyles and emergence of pathogens.</title>
        <authorList>
            <person name="Haridas S."/>
            <person name="Albert R."/>
            <person name="Binder M."/>
            <person name="Bloem J."/>
            <person name="Labutti K."/>
            <person name="Salamov A."/>
            <person name="Andreopoulos B."/>
            <person name="Baker S."/>
            <person name="Barry K."/>
            <person name="Bills G."/>
            <person name="Bluhm B."/>
            <person name="Cannon C."/>
            <person name="Castanera R."/>
            <person name="Culley D."/>
            <person name="Daum C."/>
            <person name="Ezra D."/>
            <person name="Gonzalez J."/>
            <person name="Henrissat B."/>
            <person name="Kuo A."/>
            <person name="Liang C."/>
            <person name="Lipzen A."/>
            <person name="Lutzoni F."/>
            <person name="Magnuson J."/>
            <person name="Mondo S."/>
            <person name="Nolan M."/>
            <person name="Ohm R."/>
            <person name="Pangilinan J."/>
            <person name="Park H.-J."/>
            <person name="Ramirez L."/>
            <person name="Alfaro M."/>
            <person name="Sun H."/>
            <person name="Tritt A."/>
            <person name="Yoshinaga Y."/>
            <person name="Zwiers L.-H."/>
            <person name="Turgeon B."/>
            <person name="Goodwin S."/>
            <person name="Spatafora J."/>
            <person name="Crous P."/>
            <person name="Grigoriev I."/>
        </authorList>
    </citation>
    <scope>NUCLEOTIDE SEQUENCE</scope>
    <source>
        <strain evidence="19">Tuck. ex Michener</strain>
    </source>
</reference>
<keyword evidence="9 15" id="KW-0156">Chromatin regulator</keyword>
<dbReference type="FunFam" id="3.40.50.150:FF:000033">
    <property type="entry name" value="Histone-lysine N-methyltransferase, H3 lysine-79 specific"/>
    <property type="match status" value="1"/>
</dbReference>
<keyword evidence="20" id="KW-1185">Reference proteome</keyword>
<dbReference type="InterPro" id="IPR025789">
    <property type="entry name" value="DOT1_dom"/>
</dbReference>
<dbReference type="OrthoDB" id="443402at2759"/>
<keyword evidence="6 15" id="KW-0808">Transferase</keyword>
<evidence type="ECO:0000256" key="4">
    <source>
        <dbReference type="ARBA" id="ARBA00020987"/>
    </source>
</evidence>
<keyword evidence="7 15" id="KW-0949">S-adenosyl-L-methionine</keyword>
<sequence length="501" mass="55948">MSFLFGGKKGSATVHTVIQNTQKKPNKPTQAREDPKVVPARASPHPSKALSVGNKRPTPRSSPKPAAVARERIASSRSRNSSTPTQQFSSDSESSEEDNEIDLAPARKRARVEESDLDRKLCAIDDEVAEAEREISRLVESADVTSKDTTSGLRSAFDSPDEVQTVELQYPSRYPPERFQLVYPRQEKDYRPVVDIIETIEQIALHHFSPSDSKLLLDDSAGYPARLRRALNKQIPADFTAALAAWNSELQSAIHAGTCSTHLSHSHTIPLALADKIYWQTYARTVSPHVDRLRRYNAGTDDVYGELLPRFVHDIIRDTGLRSAHTFVDLGSGVGNAVLQAALEAGCEAWGCELEPTRARLAEEQARDFRARCRMWGLRIGRIGLVEGDFTKHPKVVELIPRADVILVNNEKFQPRLNDALLRMFLDLKDGARIVSLKSFAPEGRKVTERNENSVANMLRSKRKFFGSDSVSWTDSGGEYHVAVKVPYEERVNGKKRKSDD</sequence>
<comment type="similarity">
    <text evidence="15">Belongs to the class I-like SAM-binding methyltransferase superfamily. DOT1 family.</text>
</comment>
<feature type="compositionally biased region" description="Polar residues" evidence="17">
    <location>
        <begin position="75"/>
        <end position="88"/>
    </location>
</feature>
<evidence type="ECO:0000256" key="5">
    <source>
        <dbReference type="ARBA" id="ARBA00022603"/>
    </source>
</evidence>
<dbReference type="PIRSF" id="PIRSF017570">
    <property type="entry name" value="Histone_H3-K79_MeTrfase"/>
    <property type="match status" value="1"/>
</dbReference>
<dbReference type="GO" id="GO:0000077">
    <property type="term" value="P:DNA damage checkpoint signaling"/>
    <property type="evidence" value="ECO:0007669"/>
    <property type="project" value="InterPro"/>
</dbReference>
<dbReference type="GO" id="GO:0000786">
    <property type="term" value="C:nucleosome"/>
    <property type="evidence" value="ECO:0007669"/>
    <property type="project" value="InterPro"/>
</dbReference>
<keyword evidence="8" id="KW-0677">Repeat</keyword>
<keyword evidence="10 15" id="KW-0805">Transcription regulation</keyword>
<feature type="binding site" evidence="16">
    <location>
        <begin position="304"/>
        <end position="307"/>
    </location>
    <ligand>
        <name>S-adenosyl-L-methionine</name>
        <dbReference type="ChEBI" id="CHEBI:59789"/>
    </ligand>
</feature>
<comment type="function">
    <text evidence="1 15">Histone methyltransferase that specifically trimethylates histone H3 to form H3K79me3. This methylation is required for telomere silencing and for the pachytene checkpoint during the meiotic cell cycle by allowing the recruitment of RAD9 to double strand breaks. Nucleosomes are preferred as substrate compared to free histone.</text>
</comment>
<feature type="binding site" evidence="16">
    <location>
        <position position="353"/>
    </location>
    <ligand>
        <name>S-adenosyl-L-methionine</name>
        <dbReference type="ChEBI" id="CHEBI:59789"/>
    </ligand>
</feature>
<evidence type="ECO:0000256" key="2">
    <source>
        <dbReference type="ARBA" id="ARBA00004123"/>
    </source>
</evidence>
<feature type="domain" description="DOT1" evidence="18">
    <location>
        <begin position="177"/>
        <end position="498"/>
    </location>
</feature>
<dbReference type="GO" id="GO:0000781">
    <property type="term" value="C:chromosome, telomeric region"/>
    <property type="evidence" value="ECO:0007669"/>
    <property type="project" value="GOC"/>
</dbReference>
<keyword evidence="11 15" id="KW-0804">Transcription</keyword>
<dbReference type="EC" id="2.1.1.360" evidence="3 15"/>